<name>A0A2P9EHX0_ECOLX</name>
<sequence>MTSLKTSIKTITYLSDIGCLEIQGASLESYFAS</sequence>
<evidence type="ECO:0008006" key="2">
    <source>
        <dbReference type="Google" id="ProtNLM"/>
    </source>
</evidence>
<dbReference type="EMBL" id="LT985297">
    <property type="protein sequence ID" value="SPE02971.1"/>
    <property type="molecule type" value="Genomic_DNA"/>
</dbReference>
<gene>
    <name evidence="1" type="ORF">RCS77_P0139</name>
</gene>
<protein>
    <recommendedName>
        <fullName evidence="2">Nitrite extrusion protein 2 domain protein</fullName>
    </recommendedName>
</protein>
<dbReference type="AlphaFoldDB" id="A0A2P9EHX0"/>
<evidence type="ECO:0000313" key="1">
    <source>
        <dbReference type="EMBL" id="SPE02971.1"/>
    </source>
</evidence>
<proteinExistence type="predicted"/>
<reference evidence="1" key="1">
    <citation type="submission" date="2018-02" db="EMBL/GenBank/DDBJ databases">
        <authorList>
            <person name="Cohen D.B."/>
            <person name="Kent A.D."/>
        </authorList>
    </citation>
    <scope>NUCLEOTIDE SEQUENCE</scope>
    <source>
        <strain evidence="1">B4-25</strain>
    </source>
</reference>
<organism evidence="1">
    <name type="scientific">Escherichia coli</name>
    <dbReference type="NCBI Taxonomy" id="562"/>
    <lineage>
        <taxon>Bacteria</taxon>
        <taxon>Pseudomonadati</taxon>
        <taxon>Pseudomonadota</taxon>
        <taxon>Gammaproteobacteria</taxon>
        <taxon>Enterobacterales</taxon>
        <taxon>Enterobacteriaceae</taxon>
        <taxon>Escherichia</taxon>
    </lineage>
</organism>
<geneLocation type="plasmid" evidence="1">
    <name>RCS77_p</name>
</geneLocation>
<accession>A0A2P9EHX0</accession>
<keyword evidence="1" id="KW-0614">Plasmid</keyword>